<reference evidence="1 2" key="1">
    <citation type="submission" date="2021-06" db="EMBL/GenBank/DDBJ databases">
        <authorList>
            <person name="Criscuolo A."/>
        </authorList>
    </citation>
    <scope>NUCLEOTIDE SEQUENCE [LARGE SCALE GENOMIC DNA]</scope>
    <source>
        <strain evidence="2">CIP 111802</strain>
    </source>
</reference>
<name>A0ABM8VK44_9BACL</name>
<keyword evidence="2" id="KW-1185">Reference proteome</keyword>
<dbReference type="EMBL" id="CAJVCE010000010">
    <property type="protein sequence ID" value="CAG7646223.1"/>
    <property type="molecule type" value="Genomic_DNA"/>
</dbReference>
<protein>
    <submittedName>
        <fullName evidence="1">Uncharacterized protein</fullName>
    </submittedName>
</protein>
<sequence length="152" mass="17547">MDANPWTYRISALEMIREGKVSEGTGKKADGQIEDPRHYLYLELAKETTPANTDSKSWIGTAVSVKIIGDPHWYTSHLGDPMRSTQRDGRPPPRCFCRRERRRSRWRRSKYSPFRLGSQSLHIVLRFAVFTGHSSLARTFSRSRPLSNGRVR</sequence>
<proteinExistence type="predicted"/>
<accession>A0ABM8VK44</accession>
<gene>
    <name evidence="1" type="ORF">PAECIP111802_03692</name>
</gene>
<evidence type="ECO:0000313" key="1">
    <source>
        <dbReference type="EMBL" id="CAG7646223.1"/>
    </source>
</evidence>
<comment type="caution">
    <text evidence="1">The sequence shown here is derived from an EMBL/GenBank/DDBJ whole genome shotgun (WGS) entry which is preliminary data.</text>
</comment>
<organism evidence="1 2">
    <name type="scientific">Paenibacillus allorhizosphaerae</name>
    <dbReference type="NCBI Taxonomy" id="2849866"/>
    <lineage>
        <taxon>Bacteria</taxon>
        <taxon>Bacillati</taxon>
        <taxon>Bacillota</taxon>
        <taxon>Bacilli</taxon>
        <taxon>Bacillales</taxon>
        <taxon>Paenibacillaceae</taxon>
        <taxon>Paenibacillus</taxon>
    </lineage>
</organism>
<evidence type="ECO:0000313" key="2">
    <source>
        <dbReference type="Proteomes" id="UP000730618"/>
    </source>
</evidence>
<dbReference type="Proteomes" id="UP000730618">
    <property type="component" value="Unassembled WGS sequence"/>
</dbReference>